<feature type="binding site" evidence="6">
    <location>
        <position position="113"/>
    </location>
    <ligand>
        <name>a divalent metal cation</name>
        <dbReference type="ChEBI" id="CHEBI:60240"/>
        <label>1</label>
    </ligand>
</feature>
<dbReference type="AlphaFoldDB" id="A0A2H0VAW8"/>
<dbReference type="PANTHER" id="PTHR43330:SF27">
    <property type="entry name" value="METHIONINE AMINOPEPTIDASE"/>
    <property type="match status" value="1"/>
</dbReference>
<dbReference type="InterPro" id="IPR001714">
    <property type="entry name" value="Pept_M24_MAP"/>
</dbReference>
<comment type="similarity">
    <text evidence="6">Belongs to the peptidase M24A family. Methionine aminopeptidase type 1 subfamily.</text>
</comment>
<feature type="binding site" evidence="6">
    <location>
        <position position="183"/>
    </location>
    <ligand>
        <name>substrate</name>
    </ligand>
</feature>
<keyword evidence="4 6" id="KW-0479">Metal-binding</keyword>
<dbReference type="PRINTS" id="PR00599">
    <property type="entry name" value="MAPEPTIDASE"/>
</dbReference>
<dbReference type="EC" id="3.4.11.18" evidence="6 7"/>
<organism evidence="9 10">
    <name type="scientific">Candidatus Doudnabacteria bacterium CG10_big_fil_rev_8_21_14_0_10_42_18</name>
    <dbReference type="NCBI Taxonomy" id="1974552"/>
    <lineage>
        <taxon>Bacteria</taxon>
        <taxon>Candidatus Doudnaibacteriota</taxon>
    </lineage>
</organism>
<name>A0A2H0VAW8_9BACT</name>
<feature type="binding site" evidence="6">
    <location>
        <position position="84"/>
    </location>
    <ligand>
        <name>substrate</name>
    </ligand>
</feature>
<evidence type="ECO:0000256" key="4">
    <source>
        <dbReference type="ARBA" id="ARBA00022723"/>
    </source>
</evidence>
<feature type="binding site" evidence="6">
    <location>
        <position position="209"/>
    </location>
    <ligand>
        <name>a divalent metal cation</name>
        <dbReference type="ChEBI" id="CHEBI:60240"/>
        <label>2</label>
        <note>catalytic</note>
    </ligand>
</feature>
<dbReference type="Pfam" id="PF00557">
    <property type="entry name" value="Peptidase_M24"/>
    <property type="match status" value="1"/>
</dbReference>
<comment type="cofactor">
    <cofactor evidence="6">
        <name>Co(2+)</name>
        <dbReference type="ChEBI" id="CHEBI:48828"/>
    </cofactor>
    <cofactor evidence="6">
        <name>Zn(2+)</name>
        <dbReference type="ChEBI" id="CHEBI:29105"/>
    </cofactor>
    <cofactor evidence="6">
        <name>Mn(2+)</name>
        <dbReference type="ChEBI" id="CHEBI:29035"/>
    </cofactor>
    <cofactor evidence="6">
        <name>Fe(2+)</name>
        <dbReference type="ChEBI" id="CHEBI:29033"/>
    </cofactor>
    <text evidence="6">Binds 2 divalent metal cations per subunit. Has a high-affinity and a low affinity metal-binding site. The true nature of the physiological cofactor is under debate. The enzyme is active with cobalt, zinc, manganese or divalent iron ions. Most likely, methionine aminopeptidases function as mononuclear Fe(2+)-metalloproteases under physiological conditions, and the catalytically relevant metal-binding site has been assigned to the histidine-containing high-affinity site.</text>
</comment>
<comment type="caution">
    <text evidence="9">The sequence shown here is derived from an EMBL/GenBank/DDBJ whole genome shotgun (WGS) entry which is preliminary data.</text>
</comment>
<dbReference type="InterPro" id="IPR000994">
    <property type="entry name" value="Pept_M24"/>
</dbReference>
<feature type="domain" description="Peptidase M24" evidence="8">
    <location>
        <begin position="17"/>
        <end position="246"/>
    </location>
</feature>
<sequence>MKKNNYVKTREEIEIIAQGGKLLRNILHNSAKLAVPGTSTAELNQFAEKEIAKIGGRPSFKGYGEKGNEFPAGLCTSINDVIVHGIPSRDAALTEGDIISLDIGMEYKGLYTDTAITVPVGKVSGKILKLVNTTKQCLYEAVKMAKAGNKTGDIGHAIQSLAEDAGFSVVRDLVGHGVGYSVHEDPPVPCYGKSEQGIKLEEGMVLAIEPMLCEGNWKILIDDDGWTIRTADGSLSAHFEHTIAVGKNGGRVLT</sequence>
<gene>
    <name evidence="6 9" type="primary">map</name>
    <name evidence="9" type="ORF">COT92_02125</name>
</gene>
<dbReference type="InterPro" id="IPR002467">
    <property type="entry name" value="Pept_M24A_MAP1"/>
</dbReference>
<evidence type="ECO:0000256" key="2">
    <source>
        <dbReference type="ARBA" id="ARBA00022438"/>
    </source>
</evidence>
<evidence type="ECO:0000313" key="9">
    <source>
        <dbReference type="EMBL" id="PIR96236.1"/>
    </source>
</evidence>
<keyword evidence="2 6" id="KW-0031">Aminopeptidase</keyword>
<feature type="binding site" evidence="6">
    <location>
        <position position="102"/>
    </location>
    <ligand>
        <name>a divalent metal cation</name>
        <dbReference type="ChEBI" id="CHEBI:60240"/>
        <label>1</label>
    </ligand>
</feature>
<dbReference type="InterPro" id="IPR036005">
    <property type="entry name" value="Creatinase/aminopeptidase-like"/>
</dbReference>
<dbReference type="EMBL" id="PFAK01000038">
    <property type="protein sequence ID" value="PIR96236.1"/>
    <property type="molecule type" value="Genomic_DNA"/>
</dbReference>
<keyword evidence="3 6" id="KW-0645">Protease</keyword>
<dbReference type="GO" id="GO:0006508">
    <property type="term" value="P:proteolysis"/>
    <property type="evidence" value="ECO:0007669"/>
    <property type="project" value="UniProtKB-KW"/>
</dbReference>
<comment type="catalytic activity">
    <reaction evidence="6 7">
        <text>Release of N-terminal amino acids, preferentially methionine, from peptides and arylamides.</text>
        <dbReference type="EC" id="3.4.11.18"/>
    </reaction>
</comment>
<dbReference type="GO" id="GO:0004239">
    <property type="term" value="F:initiator methionyl aminopeptidase activity"/>
    <property type="evidence" value="ECO:0007669"/>
    <property type="project" value="UniProtKB-UniRule"/>
</dbReference>
<dbReference type="NCBIfam" id="TIGR00500">
    <property type="entry name" value="met_pdase_I"/>
    <property type="match status" value="1"/>
</dbReference>
<dbReference type="PANTHER" id="PTHR43330">
    <property type="entry name" value="METHIONINE AMINOPEPTIDASE"/>
    <property type="match status" value="1"/>
</dbReference>
<evidence type="ECO:0000256" key="6">
    <source>
        <dbReference type="HAMAP-Rule" id="MF_01974"/>
    </source>
</evidence>
<dbReference type="Proteomes" id="UP000230922">
    <property type="component" value="Unassembled WGS sequence"/>
</dbReference>
<dbReference type="SUPFAM" id="SSF55920">
    <property type="entry name" value="Creatinase/aminopeptidase"/>
    <property type="match status" value="1"/>
</dbReference>
<feature type="binding site" evidence="6">
    <location>
        <position position="240"/>
    </location>
    <ligand>
        <name>a divalent metal cation</name>
        <dbReference type="ChEBI" id="CHEBI:60240"/>
        <label>1</label>
    </ligand>
</feature>
<evidence type="ECO:0000256" key="3">
    <source>
        <dbReference type="ARBA" id="ARBA00022670"/>
    </source>
</evidence>
<feature type="binding site" evidence="6">
    <location>
        <position position="176"/>
    </location>
    <ligand>
        <name>a divalent metal cation</name>
        <dbReference type="ChEBI" id="CHEBI:60240"/>
        <label>2</label>
        <note>catalytic</note>
    </ligand>
</feature>
<accession>A0A2H0VAW8</accession>
<dbReference type="CDD" id="cd01086">
    <property type="entry name" value="MetAP1"/>
    <property type="match status" value="1"/>
</dbReference>
<dbReference type="GO" id="GO:0046872">
    <property type="term" value="F:metal ion binding"/>
    <property type="evidence" value="ECO:0007669"/>
    <property type="project" value="UniProtKB-UniRule"/>
</dbReference>
<evidence type="ECO:0000256" key="1">
    <source>
        <dbReference type="ARBA" id="ARBA00002521"/>
    </source>
</evidence>
<dbReference type="GO" id="GO:0005829">
    <property type="term" value="C:cytosol"/>
    <property type="evidence" value="ECO:0007669"/>
    <property type="project" value="TreeGrafter"/>
</dbReference>
<feature type="binding site" evidence="6">
    <location>
        <position position="240"/>
    </location>
    <ligand>
        <name>a divalent metal cation</name>
        <dbReference type="ChEBI" id="CHEBI:60240"/>
        <label>2</label>
        <note>catalytic</note>
    </ligand>
</feature>
<dbReference type="Gene3D" id="3.90.230.10">
    <property type="entry name" value="Creatinase/methionine aminopeptidase superfamily"/>
    <property type="match status" value="1"/>
</dbReference>
<comment type="subunit">
    <text evidence="6">Monomer.</text>
</comment>
<reference evidence="10" key="1">
    <citation type="submission" date="2017-09" db="EMBL/GenBank/DDBJ databases">
        <title>Depth-based differentiation of microbial function through sediment-hosted aquifers and enrichment of novel symbionts in the deep terrestrial subsurface.</title>
        <authorList>
            <person name="Probst A.J."/>
            <person name="Ladd B."/>
            <person name="Jarett J.K."/>
            <person name="Geller-Mcgrath D.E."/>
            <person name="Sieber C.M.K."/>
            <person name="Emerson J.B."/>
            <person name="Anantharaman K."/>
            <person name="Thomas B.C."/>
            <person name="Malmstrom R."/>
            <person name="Stieglmeier M."/>
            <person name="Klingl A."/>
            <person name="Woyke T."/>
            <person name="Ryan C.M."/>
            <person name="Banfield J.F."/>
        </authorList>
    </citation>
    <scope>NUCLEOTIDE SEQUENCE [LARGE SCALE GENOMIC DNA]</scope>
</reference>
<evidence type="ECO:0000313" key="10">
    <source>
        <dbReference type="Proteomes" id="UP000230922"/>
    </source>
</evidence>
<evidence type="ECO:0000259" key="8">
    <source>
        <dbReference type="Pfam" id="PF00557"/>
    </source>
</evidence>
<proteinExistence type="inferred from homology"/>
<comment type="function">
    <text evidence="1 6">Removes the N-terminal methionine from nascent proteins. The N-terminal methionine is often cleaved when the second residue in the primary sequence is small and uncharged (Met-Ala-, Cys, Gly, Pro, Ser, Thr, or Val). Requires deformylation of the N(alpha)-formylated initiator methionine before it can be hydrolyzed.</text>
</comment>
<dbReference type="HAMAP" id="MF_01974">
    <property type="entry name" value="MetAP_1"/>
    <property type="match status" value="1"/>
</dbReference>
<protein>
    <recommendedName>
        <fullName evidence="6 7">Methionine aminopeptidase</fullName>
        <shortName evidence="6">MAP</shortName>
        <shortName evidence="6">MetAP</shortName>
        <ecNumber evidence="6 7">3.4.11.18</ecNumber>
    </recommendedName>
    <alternativeName>
        <fullName evidence="6">Peptidase M</fullName>
    </alternativeName>
</protein>
<keyword evidence="5 6" id="KW-0378">Hydrolase</keyword>
<feature type="binding site" evidence="6">
    <location>
        <position position="113"/>
    </location>
    <ligand>
        <name>a divalent metal cation</name>
        <dbReference type="ChEBI" id="CHEBI:60240"/>
        <label>2</label>
        <note>catalytic</note>
    </ligand>
</feature>
<dbReference type="GO" id="GO:0070006">
    <property type="term" value="F:metalloaminopeptidase activity"/>
    <property type="evidence" value="ECO:0007669"/>
    <property type="project" value="UniProtKB-UniRule"/>
</dbReference>
<evidence type="ECO:0000256" key="5">
    <source>
        <dbReference type="ARBA" id="ARBA00022801"/>
    </source>
</evidence>
<evidence type="ECO:0000256" key="7">
    <source>
        <dbReference type="RuleBase" id="RU003653"/>
    </source>
</evidence>